<dbReference type="AlphaFoldDB" id="A0A183EU31"/>
<protein>
    <submittedName>
        <fullName evidence="1">Ricin B-type lectin domain-containing protein</fullName>
    </submittedName>
</protein>
<evidence type="ECO:0000313" key="1">
    <source>
        <dbReference type="WBParaSite" id="GPUH_0002450201-mRNA-1"/>
    </source>
</evidence>
<sequence length="114" mass="12953">LSICDGSYKIERKCRKPVFPTRICKDNLVTLFCFEAKGKKGYGDWIWAPKHGKVAAICHKNYETNQAYLALVASPRKGRRKKKCPRILCLDFIVTLRAYAAVTSPAILDEFQNS</sequence>
<accession>A0A183EU31</accession>
<proteinExistence type="predicted"/>
<name>A0A183EU31_9BILA</name>
<dbReference type="WBParaSite" id="GPUH_0002450201-mRNA-1">
    <property type="protein sequence ID" value="GPUH_0002450201-mRNA-1"/>
    <property type="gene ID" value="GPUH_0002450201"/>
</dbReference>
<reference evidence="1" key="1">
    <citation type="submission" date="2016-06" db="UniProtKB">
        <authorList>
            <consortium name="WormBaseParasite"/>
        </authorList>
    </citation>
    <scope>IDENTIFICATION</scope>
</reference>
<organism evidence="1">
    <name type="scientific">Gongylonema pulchrum</name>
    <dbReference type="NCBI Taxonomy" id="637853"/>
    <lineage>
        <taxon>Eukaryota</taxon>
        <taxon>Metazoa</taxon>
        <taxon>Ecdysozoa</taxon>
        <taxon>Nematoda</taxon>
        <taxon>Chromadorea</taxon>
        <taxon>Rhabditida</taxon>
        <taxon>Spirurina</taxon>
        <taxon>Spiruromorpha</taxon>
        <taxon>Spiruroidea</taxon>
        <taxon>Gongylonematidae</taxon>
        <taxon>Gongylonema</taxon>
    </lineage>
</organism>